<sequence>MKFTTALLISLATLSAATPLPLALNTKSALIPRADIVSVTCPMVNGNGNGQVTYSVANIEEAFTIGSGTLRPPPHLIKGSNGKEYPAYYGNYQNIALPADCTAPDIYDQQEFPILRGKVAFGEQSNPGPDRVIFARKNDGNFVYCYTVYHQDGSGDFAQFPQQSWRYEFIENASKQIEWSLHILAATKLQLFASHVCPGDGGGFHTDS</sequence>
<keyword evidence="3" id="KW-0540">Nuclease</keyword>
<comment type="similarity">
    <text evidence="1">Belongs to the ribonuclease N1/T1 family.</text>
</comment>
<evidence type="ECO:0000256" key="4">
    <source>
        <dbReference type="ARBA" id="ARBA00022759"/>
    </source>
</evidence>
<evidence type="ECO:0000313" key="10">
    <source>
        <dbReference type="EMBL" id="KAF2853132.1"/>
    </source>
</evidence>
<dbReference type="GO" id="GO:0046589">
    <property type="term" value="F:ribonuclease T1 activity"/>
    <property type="evidence" value="ECO:0007669"/>
    <property type="project" value="UniProtKB-EC"/>
</dbReference>
<keyword evidence="9" id="KW-0732">Signal</keyword>
<dbReference type="Pfam" id="PF00545">
    <property type="entry name" value="Ribonuclease"/>
    <property type="match status" value="1"/>
</dbReference>
<dbReference type="Proteomes" id="UP000799423">
    <property type="component" value="Unassembled WGS sequence"/>
</dbReference>
<dbReference type="GO" id="GO:0016787">
    <property type="term" value="F:hydrolase activity"/>
    <property type="evidence" value="ECO:0007669"/>
    <property type="project" value="UniProtKB-KW"/>
</dbReference>
<keyword evidence="5" id="KW-0378">Hydrolase</keyword>
<dbReference type="OrthoDB" id="5425539at2759"/>
<evidence type="ECO:0000256" key="1">
    <source>
        <dbReference type="ARBA" id="ARBA00009006"/>
    </source>
</evidence>
<evidence type="ECO:0000313" key="11">
    <source>
        <dbReference type="Proteomes" id="UP000799423"/>
    </source>
</evidence>
<dbReference type="SUPFAM" id="SSF53933">
    <property type="entry name" value="Microbial ribonucleases"/>
    <property type="match status" value="1"/>
</dbReference>
<dbReference type="PANTHER" id="PTHR42104">
    <property type="entry name" value="EXTRACELLULAR GUANYL-SPECIFIC RIBONUCLEASE RNTA (AFU_ORTHOLOGUE AFUA_4G03230)"/>
    <property type="match status" value="1"/>
</dbReference>
<evidence type="ECO:0000256" key="3">
    <source>
        <dbReference type="ARBA" id="ARBA00022722"/>
    </source>
</evidence>
<dbReference type="InterPro" id="IPR000026">
    <property type="entry name" value="N1-like"/>
</dbReference>
<evidence type="ECO:0000256" key="6">
    <source>
        <dbReference type="ARBA" id="ARBA00023157"/>
    </source>
</evidence>
<dbReference type="AlphaFoldDB" id="A0A6A7BCY9"/>
<name>A0A6A7BCY9_9PLEO</name>
<dbReference type="PANTHER" id="PTHR42104:SF1">
    <property type="entry name" value="EXTRACELLULAR GUANYL-SPECIFIC RIBONUCLEASE RNTA (AFU_ORTHOLOGUE AFUA_4G03230)"/>
    <property type="match status" value="1"/>
</dbReference>
<dbReference type="InterPro" id="IPR016191">
    <property type="entry name" value="Ribonuclease/ribotoxin"/>
</dbReference>
<keyword evidence="4" id="KW-0255">Endonuclease</keyword>
<evidence type="ECO:0000256" key="8">
    <source>
        <dbReference type="ARBA" id="ARBA00034015"/>
    </source>
</evidence>
<feature type="signal peptide" evidence="9">
    <location>
        <begin position="1"/>
        <end position="17"/>
    </location>
</feature>
<dbReference type="Gene3D" id="3.10.450.30">
    <property type="entry name" value="Microbial ribonucleases"/>
    <property type="match status" value="1"/>
</dbReference>
<evidence type="ECO:0000256" key="7">
    <source>
        <dbReference type="ARBA" id="ARBA00023239"/>
    </source>
</evidence>
<reference evidence="10" key="1">
    <citation type="submission" date="2020-01" db="EMBL/GenBank/DDBJ databases">
        <authorList>
            <consortium name="DOE Joint Genome Institute"/>
            <person name="Haridas S."/>
            <person name="Albert R."/>
            <person name="Binder M."/>
            <person name="Bloem J."/>
            <person name="Labutti K."/>
            <person name="Salamov A."/>
            <person name="Andreopoulos B."/>
            <person name="Baker S.E."/>
            <person name="Barry K."/>
            <person name="Bills G."/>
            <person name="Bluhm B.H."/>
            <person name="Cannon C."/>
            <person name="Castanera R."/>
            <person name="Culley D.E."/>
            <person name="Daum C."/>
            <person name="Ezra D."/>
            <person name="Gonzalez J.B."/>
            <person name="Henrissat B."/>
            <person name="Kuo A."/>
            <person name="Liang C."/>
            <person name="Lipzen A."/>
            <person name="Lutzoni F."/>
            <person name="Magnuson J."/>
            <person name="Mondo S."/>
            <person name="Nolan M."/>
            <person name="Ohm R."/>
            <person name="Pangilinan J."/>
            <person name="Park H.-J."/>
            <person name="Ramirez L."/>
            <person name="Alfaro M."/>
            <person name="Sun H."/>
            <person name="Tritt A."/>
            <person name="Yoshinaga Y."/>
            <person name="Zwiers L.-H."/>
            <person name="Turgeon B.G."/>
            <person name="Goodwin S.B."/>
            <person name="Spatafora J.W."/>
            <person name="Crous P.W."/>
            <person name="Grigoriev I.V."/>
        </authorList>
    </citation>
    <scope>NUCLEOTIDE SEQUENCE</scope>
    <source>
        <strain evidence="10">IPT5</strain>
    </source>
</reference>
<dbReference type="EMBL" id="MU006296">
    <property type="protein sequence ID" value="KAF2853132.1"/>
    <property type="molecule type" value="Genomic_DNA"/>
</dbReference>
<dbReference type="EC" id="4.6.1.24" evidence="2"/>
<organism evidence="10 11">
    <name type="scientific">Plenodomus tracheiphilus IPT5</name>
    <dbReference type="NCBI Taxonomy" id="1408161"/>
    <lineage>
        <taxon>Eukaryota</taxon>
        <taxon>Fungi</taxon>
        <taxon>Dikarya</taxon>
        <taxon>Ascomycota</taxon>
        <taxon>Pezizomycotina</taxon>
        <taxon>Dothideomycetes</taxon>
        <taxon>Pleosporomycetidae</taxon>
        <taxon>Pleosporales</taxon>
        <taxon>Pleosporineae</taxon>
        <taxon>Leptosphaeriaceae</taxon>
        <taxon>Plenodomus</taxon>
    </lineage>
</organism>
<feature type="chain" id="PRO_5025605368" description="ribonuclease T1" evidence="9">
    <location>
        <begin position="18"/>
        <end position="208"/>
    </location>
</feature>
<protein>
    <recommendedName>
        <fullName evidence="2">ribonuclease T1</fullName>
        <ecNumber evidence="2">4.6.1.24</ecNumber>
    </recommendedName>
</protein>
<keyword evidence="6" id="KW-1015">Disulfide bond</keyword>
<keyword evidence="11" id="KW-1185">Reference proteome</keyword>
<gene>
    <name evidence="10" type="ORF">T440DRAFT_506006</name>
</gene>
<proteinExistence type="inferred from homology"/>
<dbReference type="GO" id="GO:0003723">
    <property type="term" value="F:RNA binding"/>
    <property type="evidence" value="ECO:0007669"/>
    <property type="project" value="InterPro"/>
</dbReference>
<evidence type="ECO:0000256" key="2">
    <source>
        <dbReference type="ARBA" id="ARBA00012549"/>
    </source>
</evidence>
<keyword evidence="7" id="KW-0456">Lyase</keyword>
<evidence type="ECO:0000256" key="5">
    <source>
        <dbReference type="ARBA" id="ARBA00022801"/>
    </source>
</evidence>
<evidence type="ECO:0000256" key="9">
    <source>
        <dbReference type="SAM" id="SignalP"/>
    </source>
</evidence>
<accession>A0A6A7BCY9</accession>
<comment type="catalytic activity">
    <reaction evidence="8">
        <text>[RNA] containing guanosine + H2O = an [RNA fragment]-3'-guanosine-3'-phosphate + a 5'-hydroxy-ribonucleotide-3'-[RNA fragment].</text>
        <dbReference type="EC" id="4.6.1.24"/>
    </reaction>
</comment>